<keyword evidence="2" id="KW-1185">Reference proteome</keyword>
<dbReference type="InterPro" id="IPR021799">
    <property type="entry name" value="PIN-like_prokaryotic"/>
</dbReference>
<protein>
    <recommendedName>
        <fullName evidence="3">DUF3368 domain-containing protein</fullName>
    </recommendedName>
</protein>
<dbReference type="AlphaFoldDB" id="A0AAJ0XFC1"/>
<reference evidence="1" key="1">
    <citation type="submission" date="2017-05" db="EMBL/GenBank/DDBJ databases">
        <authorList>
            <person name="Imhoff J.F."/>
            <person name="Rahn T."/>
            <person name="Kuenzel S."/>
            <person name="Neulinger S.C."/>
        </authorList>
    </citation>
    <scope>NUCLEOTIDE SEQUENCE</scope>
    <source>
        <strain evidence="1">DSM 4395</strain>
    </source>
</reference>
<dbReference type="Proteomes" id="UP001296967">
    <property type="component" value="Unassembled WGS sequence"/>
</dbReference>
<name>A0AAJ0XFC1_HALSE</name>
<sequence>MGGLDALPALYGRVLVPEPVLRELEAGAQLDDTARRLRMVPDIEVYALANGISPLLAGELDLGEAAVIQLALDLPGATVVLDDLKARRVARRSSIPMTGSLGVLLHAKRRGKLDSVAQGVERIRHHGGWLANDVVERVLALAGESPFGP</sequence>
<dbReference type="PANTHER" id="PTHR39550">
    <property type="entry name" value="SLL0658 PROTEIN"/>
    <property type="match status" value="1"/>
</dbReference>
<dbReference type="EMBL" id="NHSF01000045">
    <property type="protein sequence ID" value="MBK5930208.1"/>
    <property type="molecule type" value="Genomic_DNA"/>
</dbReference>
<comment type="caution">
    <text evidence="1">The sequence shown here is derived from an EMBL/GenBank/DDBJ whole genome shotgun (WGS) entry which is preliminary data.</text>
</comment>
<evidence type="ECO:0000313" key="1">
    <source>
        <dbReference type="EMBL" id="MBK5930208.1"/>
    </source>
</evidence>
<accession>A0AAJ0XFC1</accession>
<dbReference type="Pfam" id="PF11848">
    <property type="entry name" value="DUF3368"/>
    <property type="match status" value="1"/>
</dbReference>
<evidence type="ECO:0000313" key="2">
    <source>
        <dbReference type="Proteomes" id="UP001296967"/>
    </source>
</evidence>
<dbReference type="PANTHER" id="PTHR39550:SF1">
    <property type="entry name" value="SLL0658 PROTEIN"/>
    <property type="match status" value="1"/>
</dbReference>
<organism evidence="1 2">
    <name type="scientific">Halochromatium salexigens</name>
    <name type="common">Chromatium salexigens</name>
    <dbReference type="NCBI Taxonomy" id="49447"/>
    <lineage>
        <taxon>Bacteria</taxon>
        <taxon>Pseudomonadati</taxon>
        <taxon>Pseudomonadota</taxon>
        <taxon>Gammaproteobacteria</taxon>
        <taxon>Chromatiales</taxon>
        <taxon>Chromatiaceae</taxon>
        <taxon>Halochromatium</taxon>
    </lineage>
</organism>
<evidence type="ECO:0008006" key="3">
    <source>
        <dbReference type="Google" id="ProtNLM"/>
    </source>
</evidence>
<proteinExistence type="predicted"/>
<reference evidence="1" key="2">
    <citation type="journal article" date="2020" name="Microorganisms">
        <title>Osmotic Adaptation and Compatible Solute Biosynthesis of Phototrophic Bacteria as Revealed from Genome Analyses.</title>
        <authorList>
            <person name="Imhoff J.F."/>
            <person name="Rahn T."/>
            <person name="Kunzel S."/>
            <person name="Keller A."/>
            <person name="Neulinger S.C."/>
        </authorList>
    </citation>
    <scope>NUCLEOTIDE SEQUENCE</scope>
    <source>
        <strain evidence="1">DSM 4395</strain>
    </source>
</reference>
<gene>
    <name evidence="1" type="ORF">CCR82_06635</name>
</gene>